<dbReference type="CDD" id="cd00338">
    <property type="entry name" value="Ser_Recombinase"/>
    <property type="match status" value="1"/>
</dbReference>
<dbReference type="Proteomes" id="UP000252707">
    <property type="component" value="Unassembled WGS sequence"/>
</dbReference>
<dbReference type="Gene3D" id="3.40.50.1390">
    <property type="entry name" value="Resolvase, N-terminal catalytic domain"/>
    <property type="match status" value="1"/>
</dbReference>
<gene>
    <name evidence="7" type="ORF">DFQ59_102452</name>
</gene>
<evidence type="ECO:0000256" key="1">
    <source>
        <dbReference type="ARBA" id="ARBA00022908"/>
    </source>
</evidence>
<feature type="domain" description="Resolvase/invertase-type recombinase catalytic" evidence="6">
    <location>
        <begin position="2"/>
        <end position="154"/>
    </location>
</feature>
<evidence type="ECO:0000256" key="2">
    <source>
        <dbReference type="ARBA" id="ARBA00023125"/>
    </source>
</evidence>
<dbReference type="PANTHER" id="PTHR30461:SF2">
    <property type="entry name" value="SERINE RECOMBINASE PINE-RELATED"/>
    <property type="match status" value="1"/>
</dbReference>
<name>A0A369CDW4_9GAMM</name>
<keyword evidence="8" id="KW-1185">Reference proteome</keyword>
<dbReference type="Pfam" id="PF00239">
    <property type="entry name" value="Resolvase"/>
    <property type="match status" value="1"/>
</dbReference>
<protein>
    <submittedName>
        <fullName evidence="7">DNA invertase Pin-like site-specific DNA recombinase</fullName>
    </submittedName>
</protein>
<keyword evidence="3" id="KW-0233">DNA recombination</keyword>
<dbReference type="AlphaFoldDB" id="A0A369CDW4"/>
<dbReference type="PANTHER" id="PTHR30461">
    <property type="entry name" value="DNA-INVERTASE FROM LAMBDOID PROPHAGE"/>
    <property type="match status" value="1"/>
</dbReference>
<evidence type="ECO:0000259" key="6">
    <source>
        <dbReference type="PROSITE" id="PS51736"/>
    </source>
</evidence>
<dbReference type="GO" id="GO:0003677">
    <property type="term" value="F:DNA binding"/>
    <property type="evidence" value="ECO:0007669"/>
    <property type="project" value="UniProtKB-KW"/>
</dbReference>
<reference evidence="7 8" key="1">
    <citation type="submission" date="2018-07" db="EMBL/GenBank/DDBJ databases">
        <title>Genomic Encyclopedia of Type Strains, Phase IV (KMG-IV): sequencing the most valuable type-strain genomes for metagenomic binning, comparative biology and taxonomic classification.</title>
        <authorList>
            <person name="Goeker M."/>
        </authorList>
    </citation>
    <scope>NUCLEOTIDE SEQUENCE [LARGE SCALE GENOMIC DNA]</scope>
    <source>
        <strain evidence="7 8">DSM 26407</strain>
    </source>
</reference>
<accession>A0A369CDW4</accession>
<evidence type="ECO:0000256" key="3">
    <source>
        <dbReference type="ARBA" id="ARBA00023172"/>
    </source>
</evidence>
<dbReference type="SUPFAM" id="SSF53041">
    <property type="entry name" value="Resolvase-like"/>
    <property type="match status" value="1"/>
</dbReference>
<evidence type="ECO:0000313" key="7">
    <source>
        <dbReference type="EMBL" id="RCX32099.1"/>
    </source>
</evidence>
<sequence>MKLLGYIRVSTEEQADRGRSLPIQDLGLHRYCDLYGHDLADVIVDDGVSAGIPLEKRPGGRELLERLRDGEAEGFVAIDLERVFRLTVDGLQVAAEFDRRGWVMAFVDDKVDTSDPDGMFILTIKLAACQRDRDKIRQRAVRIFRGLRDQSMAWGPTPYGCVRQGERLFRDPETWGVREEILRLREHSGLSLRAICTELQSRRIPAPSGGRLWHVSTLRGLIDSHPDLEHIPFLADDNETPVSTVRAVS</sequence>
<dbReference type="SMART" id="SM00857">
    <property type="entry name" value="Resolvase"/>
    <property type="match status" value="1"/>
</dbReference>
<dbReference type="InterPro" id="IPR050639">
    <property type="entry name" value="SSR_resolvase"/>
</dbReference>
<dbReference type="RefSeq" id="WP_114278916.1">
    <property type="nucleotide sequence ID" value="NZ_QPJY01000002.1"/>
</dbReference>
<dbReference type="PROSITE" id="PS00397">
    <property type="entry name" value="RECOMBINASES_1"/>
    <property type="match status" value="1"/>
</dbReference>
<feature type="active site" description="O-(5'-phospho-DNA)-serine intermediate" evidence="4 5">
    <location>
        <position position="10"/>
    </location>
</feature>
<keyword evidence="2" id="KW-0238">DNA-binding</keyword>
<comment type="caution">
    <text evidence="7">The sequence shown here is derived from an EMBL/GenBank/DDBJ whole genome shotgun (WGS) entry which is preliminary data.</text>
</comment>
<evidence type="ECO:0000256" key="5">
    <source>
        <dbReference type="PROSITE-ProRule" id="PRU10137"/>
    </source>
</evidence>
<evidence type="ECO:0000256" key="4">
    <source>
        <dbReference type="PIRSR" id="PIRSR606118-50"/>
    </source>
</evidence>
<organism evidence="7 8">
    <name type="scientific">Thioalbus denitrificans</name>
    <dbReference type="NCBI Taxonomy" id="547122"/>
    <lineage>
        <taxon>Bacteria</taxon>
        <taxon>Pseudomonadati</taxon>
        <taxon>Pseudomonadota</taxon>
        <taxon>Gammaproteobacteria</taxon>
        <taxon>Chromatiales</taxon>
        <taxon>Ectothiorhodospiraceae</taxon>
        <taxon>Thioalbus</taxon>
    </lineage>
</organism>
<dbReference type="InterPro" id="IPR006118">
    <property type="entry name" value="Recombinase_CS"/>
</dbReference>
<proteinExistence type="predicted"/>
<keyword evidence="1" id="KW-0229">DNA integration</keyword>
<dbReference type="InterPro" id="IPR006119">
    <property type="entry name" value="Resolv_N"/>
</dbReference>
<dbReference type="InterPro" id="IPR036162">
    <property type="entry name" value="Resolvase-like_N_sf"/>
</dbReference>
<evidence type="ECO:0000313" key="8">
    <source>
        <dbReference type="Proteomes" id="UP000252707"/>
    </source>
</evidence>
<dbReference type="EMBL" id="QPJY01000002">
    <property type="protein sequence ID" value="RCX32099.1"/>
    <property type="molecule type" value="Genomic_DNA"/>
</dbReference>
<dbReference type="OrthoDB" id="9797501at2"/>
<dbReference type="GO" id="GO:0015074">
    <property type="term" value="P:DNA integration"/>
    <property type="evidence" value="ECO:0007669"/>
    <property type="project" value="UniProtKB-KW"/>
</dbReference>
<dbReference type="PROSITE" id="PS51736">
    <property type="entry name" value="RECOMBINASES_3"/>
    <property type="match status" value="1"/>
</dbReference>
<dbReference type="GO" id="GO:0000150">
    <property type="term" value="F:DNA strand exchange activity"/>
    <property type="evidence" value="ECO:0007669"/>
    <property type="project" value="InterPro"/>
</dbReference>